<organism evidence="2 3">
    <name type="scientific">Lignipirellula cremea</name>
    <dbReference type="NCBI Taxonomy" id="2528010"/>
    <lineage>
        <taxon>Bacteria</taxon>
        <taxon>Pseudomonadati</taxon>
        <taxon>Planctomycetota</taxon>
        <taxon>Planctomycetia</taxon>
        <taxon>Pirellulales</taxon>
        <taxon>Pirellulaceae</taxon>
        <taxon>Lignipirellula</taxon>
    </lineage>
</organism>
<reference evidence="2 3" key="1">
    <citation type="submission" date="2019-02" db="EMBL/GenBank/DDBJ databases">
        <title>Deep-cultivation of Planctomycetes and their phenomic and genomic characterization uncovers novel biology.</title>
        <authorList>
            <person name="Wiegand S."/>
            <person name="Jogler M."/>
            <person name="Boedeker C."/>
            <person name="Pinto D."/>
            <person name="Vollmers J."/>
            <person name="Rivas-Marin E."/>
            <person name="Kohn T."/>
            <person name="Peeters S.H."/>
            <person name="Heuer A."/>
            <person name="Rast P."/>
            <person name="Oberbeckmann S."/>
            <person name="Bunk B."/>
            <person name="Jeske O."/>
            <person name="Meyerdierks A."/>
            <person name="Storesund J.E."/>
            <person name="Kallscheuer N."/>
            <person name="Luecker S."/>
            <person name="Lage O.M."/>
            <person name="Pohl T."/>
            <person name="Merkel B.J."/>
            <person name="Hornburger P."/>
            <person name="Mueller R.-W."/>
            <person name="Bruemmer F."/>
            <person name="Labrenz M."/>
            <person name="Spormann A.M."/>
            <person name="Op den Camp H."/>
            <person name="Overmann J."/>
            <person name="Amann R."/>
            <person name="Jetten M.S.M."/>
            <person name="Mascher T."/>
            <person name="Medema M.H."/>
            <person name="Devos D.P."/>
            <person name="Kaster A.-K."/>
            <person name="Ovreas L."/>
            <person name="Rohde M."/>
            <person name="Galperin M.Y."/>
            <person name="Jogler C."/>
        </authorList>
    </citation>
    <scope>NUCLEOTIDE SEQUENCE [LARGE SCALE GENOMIC DNA]</scope>
    <source>
        <strain evidence="2 3">Pla85_3_4</strain>
    </source>
</reference>
<name>A0A518DT68_9BACT</name>
<dbReference type="InterPro" id="IPR009875">
    <property type="entry name" value="PilZ_domain"/>
</dbReference>
<dbReference type="Gene3D" id="2.40.10.220">
    <property type="entry name" value="predicted glycosyltransferase like domains"/>
    <property type="match status" value="1"/>
</dbReference>
<dbReference type="SUPFAM" id="SSF141371">
    <property type="entry name" value="PilZ domain-like"/>
    <property type="match status" value="1"/>
</dbReference>
<protein>
    <recommendedName>
        <fullName evidence="1">PilZ domain-containing protein</fullName>
    </recommendedName>
</protein>
<dbReference type="Proteomes" id="UP000317648">
    <property type="component" value="Chromosome"/>
</dbReference>
<dbReference type="GO" id="GO:0035438">
    <property type="term" value="F:cyclic-di-GMP binding"/>
    <property type="evidence" value="ECO:0007669"/>
    <property type="project" value="InterPro"/>
</dbReference>
<evidence type="ECO:0000259" key="1">
    <source>
        <dbReference type="Pfam" id="PF07238"/>
    </source>
</evidence>
<feature type="domain" description="PilZ" evidence="1">
    <location>
        <begin position="30"/>
        <end position="105"/>
    </location>
</feature>
<dbReference type="Pfam" id="PF07238">
    <property type="entry name" value="PilZ"/>
    <property type="match status" value="1"/>
</dbReference>
<sequence length="117" mass="13188">MTAAGTMVKNALAMVNAMETLLIQAQVESDRREEPRLAFLHDVEISWDGIEPFMGFTRDISMMGIGLLHQQKPPELISLRIFLGEGQELRLGMRVRWCEELRNGWFATGGDLLGVVE</sequence>
<keyword evidence="3" id="KW-1185">Reference proteome</keyword>
<dbReference type="KEGG" id="lcre:Pla8534_28410"/>
<dbReference type="RefSeq" id="WP_197443267.1">
    <property type="nucleotide sequence ID" value="NZ_CP036433.1"/>
</dbReference>
<dbReference type="EMBL" id="CP036433">
    <property type="protein sequence ID" value="QDU95030.1"/>
    <property type="molecule type" value="Genomic_DNA"/>
</dbReference>
<gene>
    <name evidence="2" type="ORF">Pla8534_28410</name>
</gene>
<accession>A0A518DT68</accession>
<proteinExistence type="predicted"/>
<dbReference type="AlphaFoldDB" id="A0A518DT68"/>
<evidence type="ECO:0000313" key="3">
    <source>
        <dbReference type="Proteomes" id="UP000317648"/>
    </source>
</evidence>
<evidence type="ECO:0000313" key="2">
    <source>
        <dbReference type="EMBL" id="QDU95030.1"/>
    </source>
</evidence>